<organism evidence="1 2">
    <name type="scientific">Mycolicibacterium confluentis</name>
    <dbReference type="NCBI Taxonomy" id="28047"/>
    <lineage>
        <taxon>Bacteria</taxon>
        <taxon>Bacillati</taxon>
        <taxon>Actinomycetota</taxon>
        <taxon>Actinomycetes</taxon>
        <taxon>Mycobacteriales</taxon>
        <taxon>Mycobacteriaceae</taxon>
        <taxon>Mycolicibacterium</taxon>
    </lineage>
</organism>
<name>A0A7I7XV48_9MYCO</name>
<evidence type="ECO:0000313" key="2">
    <source>
        <dbReference type="Proteomes" id="UP000466931"/>
    </source>
</evidence>
<dbReference type="RefSeq" id="WP_085152438.1">
    <property type="nucleotide sequence ID" value="NZ_AP022612.1"/>
</dbReference>
<dbReference type="Pfam" id="PF20815">
    <property type="entry name" value="GIY_YIG_2"/>
    <property type="match status" value="1"/>
</dbReference>
<reference evidence="1" key="2">
    <citation type="submission" date="2020-02" db="EMBL/GenBank/DDBJ databases">
        <authorList>
            <person name="Matsumoto Y."/>
            <person name="Motooka D."/>
            <person name="Nakamura S."/>
        </authorList>
    </citation>
    <scope>NUCLEOTIDE SEQUENCE</scope>
    <source>
        <strain evidence="1">JCM 13671</strain>
    </source>
</reference>
<evidence type="ECO:0000313" key="1">
    <source>
        <dbReference type="EMBL" id="BBZ33014.1"/>
    </source>
</evidence>
<accession>A0A7I7XV48</accession>
<sequence length="348" mass="38198">MVAADDGGTRPQRQADLILVTCVKSKLSRPSPAKDLYTSSLFKKQRAYAEHCGMPWFILSAEHGLVDPDEWLAPYERYLPDMTVEYRVAWGAWVAARLELLAGPLRGKAVEVHASSTYLKAVRPHLEDLGALVLDPLRGLPMGHRLAWYPTTAPAAATVADPHEVAVEFVTALRDSDRSVSPAEFLARGRNAADEAGLYSWWVDVVGAEQLSRGLGFSIAPGLIYAGLAGATRWPSGGRSNNTLWLRITTMHLGGNHEFSTFRRTLGSILVSATGVRTIDESVLTEWMHHHLRVVIVPFQDRDTLGRLEKDVLATLDPPLNLQGVAGTPLRRRIKELRRAVTTADGSA</sequence>
<dbReference type="OrthoDB" id="2866199at2"/>
<gene>
    <name evidence="1" type="ORF">MCNF_16190</name>
</gene>
<keyword evidence="2" id="KW-1185">Reference proteome</keyword>
<proteinExistence type="predicted"/>
<dbReference type="EMBL" id="AP022612">
    <property type="protein sequence ID" value="BBZ33014.1"/>
    <property type="molecule type" value="Genomic_DNA"/>
</dbReference>
<dbReference type="Proteomes" id="UP000466931">
    <property type="component" value="Chromosome"/>
</dbReference>
<protein>
    <submittedName>
        <fullName evidence="1">Uncharacterized protein</fullName>
    </submittedName>
</protein>
<dbReference type="AlphaFoldDB" id="A0A7I7XV48"/>
<reference evidence="1" key="1">
    <citation type="journal article" date="2019" name="Emerg. Microbes Infect.">
        <title>Comprehensive subspecies identification of 175 nontuberculous mycobacteria species based on 7547 genomic profiles.</title>
        <authorList>
            <person name="Matsumoto Y."/>
            <person name="Kinjo T."/>
            <person name="Motooka D."/>
            <person name="Nabeya D."/>
            <person name="Jung N."/>
            <person name="Uechi K."/>
            <person name="Horii T."/>
            <person name="Iida T."/>
            <person name="Fujita J."/>
            <person name="Nakamura S."/>
        </authorList>
    </citation>
    <scope>NUCLEOTIDE SEQUENCE [LARGE SCALE GENOMIC DNA]</scope>
    <source>
        <strain evidence="1">JCM 13671</strain>
    </source>
</reference>
<dbReference type="InterPro" id="IPR049251">
    <property type="entry name" value="DUF6884"/>
</dbReference>
<dbReference type="Pfam" id="PF21818">
    <property type="entry name" value="DUF6884"/>
    <property type="match status" value="1"/>
</dbReference>
<dbReference type="InterPro" id="IPR049311">
    <property type="entry name" value="GIY_YIG_cat"/>
</dbReference>